<keyword evidence="8" id="KW-0249">Electron transport</keyword>
<evidence type="ECO:0000256" key="4">
    <source>
        <dbReference type="ARBA" id="ARBA00022475"/>
    </source>
</evidence>
<evidence type="ECO:0000256" key="1">
    <source>
        <dbReference type="ARBA" id="ARBA00004651"/>
    </source>
</evidence>
<evidence type="ECO:0000313" key="14">
    <source>
        <dbReference type="Proteomes" id="UP001519310"/>
    </source>
</evidence>
<evidence type="ECO:0000256" key="5">
    <source>
        <dbReference type="ARBA" id="ARBA00022617"/>
    </source>
</evidence>
<keyword evidence="6 12" id="KW-0812">Transmembrane</keyword>
<organism evidence="13 14">
    <name type="scientific">Streptomyces avidinii</name>
    <dbReference type="NCBI Taxonomy" id="1895"/>
    <lineage>
        <taxon>Bacteria</taxon>
        <taxon>Bacillati</taxon>
        <taxon>Actinomycetota</taxon>
        <taxon>Actinomycetes</taxon>
        <taxon>Kitasatosporales</taxon>
        <taxon>Streptomycetaceae</taxon>
        <taxon>Streptomyces</taxon>
    </lineage>
</organism>
<evidence type="ECO:0000256" key="10">
    <source>
        <dbReference type="ARBA" id="ARBA00023004"/>
    </source>
</evidence>
<keyword evidence="10" id="KW-0408">Iron</keyword>
<keyword evidence="14" id="KW-1185">Reference proteome</keyword>
<evidence type="ECO:0000256" key="12">
    <source>
        <dbReference type="SAM" id="Phobius"/>
    </source>
</evidence>
<comment type="caution">
    <text evidence="13">The sequence shown here is derived from an EMBL/GenBank/DDBJ whole genome shotgun (WGS) entry which is preliminary data.</text>
</comment>
<proteinExistence type="inferred from homology"/>
<evidence type="ECO:0000256" key="7">
    <source>
        <dbReference type="ARBA" id="ARBA00022723"/>
    </source>
</evidence>
<comment type="subcellular location">
    <subcellularLocation>
        <location evidence="1">Cell membrane</location>
        <topology evidence="1">Multi-pass membrane protein</topology>
    </subcellularLocation>
</comment>
<feature type="transmembrane region" description="Helical" evidence="12">
    <location>
        <begin position="41"/>
        <end position="62"/>
    </location>
</feature>
<accession>A0ABS4LFJ8</accession>
<protein>
    <submittedName>
        <fullName evidence="13">Cytochrome bd-type quinol oxidase subunit 1</fullName>
    </submittedName>
</protein>
<evidence type="ECO:0000256" key="9">
    <source>
        <dbReference type="ARBA" id="ARBA00022989"/>
    </source>
</evidence>
<dbReference type="Proteomes" id="UP001519310">
    <property type="component" value="Unassembled WGS sequence"/>
</dbReference>
<dbReference type="Pfam" id="PF01654">
    <property type="entry name" value="Cyt_bd_oxida_I"/>
    <property type="match status" value="1"/>
</dbReference>
<evidence type="ECO:0000256" key="8">
    <source>
        <dbReference type="ARBA" id="ARBA00022982"/>
    </source>
</evidence>
<keyword evidence="9 12" id="KW-1133">Transmembrane helix</keyword>
<gene>
    <name evidence="13" type="ORF">J2Z77_006770</name>
</gene>
<sequence>MPFAINTAGWLLTENGRQPWIVQGLQLTKDGVSSSVSTTEVAISIVAFLLLYAALTVVAAVLMTRHARKGTDPTEQDDQPAPEMTY</sequence>
<dbReference type="PANTHER" id="PTHR30365:SF15">
    <property type="entry name" value="CYTOCHROME BD UBIQUINOL OXIDASE SUBUNIT 1"/>
    <property type="match status" value="1"/>
</dbReference>
<keyword evidence="5" id="KW-0349">Heme</keyword>
<keyword evidence="3" id="KW-0813">Transport</keyword>
<evidence type="ECO:0000256" key="11">
    <source>
        <dbReference type="ARBA" id="ARBA00023136"/>
    </source>
</evidence>
<comment type="similarity">
    <text evidence="2">Belongs to the cytochrome ubiquinol oxidase subunit 1 family.</text>
</comment>
<dbReference type="InterPro" id="IPR002585">
    <property type="entry name" value="Cyt-d_ubiquinol_oxidase_su_1"/>
</dbReference>
<keyword evidence="4" id="KW-1003">Cell membrane</keyword>
<dbReference type="EMBL" id="JAGGLQ010000020">
    <property type="protein sequence ID" value="MBP2040913.1"/>
    <property type="molecule type" value="Genomic_DNA"/>
</dbReference>
<evidence type="ECO:0000256" key="2">
    <source>
        <dbReference type="ARBA" id="ARBA00009819"/>
    </source>
</evidence>
<evidence type="ECO:0000313" key="13">
    <source>
        <dbReference type="EMBL" id="MBP2040913.1"/>
    </source>
</evidence>
<reference evidence="13 14" key="1">
    <citation type="submission" date="2021-03" db="EMBL/GenBank/DDBJ databases">
        <title>Genomic Encyclopedia of Type Strains, Phase IV (KMG-IV): sequencing the most valuable type-strain genomes for metagenomic binning, comparative biology and taxonomic classification.</title>
        <authorList>
            <person name="Goeker M."/>
        </authorList>
    </citation>
    <scope>NUCLEOTIDE SEQUENCE [LARGE SCALE GENOMIC DNA]</scope>
    <source>
        <strain evidence="13 14">DSM 40526</strain>
    </source>
</reference>
<keyword evidence="7" id="KW-0479">Metal-binding</keyword>
<evidence type="ECO:0000256" key="6">
    <source>
        <dbReference type="ARBA" id="ARBA00022692"/>
    </source>
</evidence>
<dbReference type="PANTHER" id="PTHR30365">
    <property type="entry name" value="CYTOCHROME D UBIQUINOL OXIDASE"/>
    <property type="match status" value="1"/>
</dbReference>
<keyword evidence="11 12" id="KW-0472">Membrane</keyword>
<name>A0ABS4LFJ8_STRAV</name>
<evidence type="ECO:0000256" key="3">
    <source>
        <dbReference type="ARBA" id="ARBA00022448"/>
    </source>
</evidence>